<dbReference type="EMBL" id="JAFCXS010000015">
    <property type="protein sequence ID" value="MBM0749031.1"/>
    <property type="molecule type" value="Genomic_DNA"/>
</dbReference>
<organism evidence="2 3">
    <name type="scientific">Pantoea eucrina</name>
    <dbReference type="NCBI Taxonomy" id="472693"/>
    <lineage>
        <taxon>Bacteria</taxon>
        <taxon>Pseudomonadati</taxon>
        <taxon>Pseudomonadota</taxon>
        <taxon>Gammaproteobacteria</taxon>
        <taxon>Enterobacterales</taxon>
        <taxon>Erwiniaceae</taxon>
        <taxon>Pantoea</taxon>
    </lineage>
</organism>
<comment type="caution">
    <text evidence="2">The sequence shown here is derived from an EMBL/GenBank/DDBJ whole genome shotgun (WGS) entry which is preliminary data.</text>
</comment>
<feature type="transmembrane region" description="Helical" evidence="1">
    <location>
        <begin position="32"/>
        <end position="52"/>
    </location>
</feature>
<evidence type="ECO:0000313" key="2">
    <source>
        <dbReference type="EMBL" id="MBM0749031.1"/>
    </source>
</evidence>
<dbReference type="Proteomes" id="UP000809137">
    <property type="component" value="Unassembled WGS sequence"/>
</dbReference>
<protein>
    <submittedName>
        <fullName evidence="2">Uncharacterized protein</fullName>
    </submittedName>
</protein>
<name>A0ABS1Z9H2_9GAMM</name>
<keyword evidence="1" id="KW-0812">Transmembrane</keyword>
<keyword evidence="1" id="KW-1133">Transmembrane helix</keyword>
<gene>
    <name evidence="2" type="ORF">JJB79_16705</name>
</gene>
<sequence>MKNFAQRDFVNSTVYQTKTPQESGAANVFRQAVTLVLSTLGIIFSLYFVYLAH</sequence>
<evidence type="ECO:0000256" key="1">
    <source>
        <dbReference type="SAM" id="Phobius"/>
    </source>
</evidence>
<accession>A0ABS1Z9H2</accession>
<keyword evidence="3" id="KW-1185">Reference proteome</keyword>
<dbReference type="RefSeq" id="WP_158448525.1">
    <property type="nucleotide sequence ID" value="NZ_JAFCXS010000015.1"/>
</dbReference>
<proteinExistence type="predicted"/>
<keyword evidence="1" id="KW-0472">Membrane</keyword>
<reference evidence="2 3" key="1">
    <citation type="submission" date="2021-01" db="EMBL/GenBank/DDBJ databases">
        <title>Complete genome sequence of Pantoea eucrina OB49, a heavy metal tolerant bacterium with PGPR potential isolated from wheat in Algeria.</title>
        <authorList>
            <person name="Lekired A."/>
            <person name="Ouzari I.H."/>
        </authorList>
    </citation>
    <scope>NUCLEOTIDE SEQUENCE [LARGE SCALE GENOMIC DNA]</scope>
    <source>
        <strain evidence="2 3">OB49</strain>
    </source>
</reference>
<evidence type="ECO:0000313" key="3">
    <source>
        <dbReference type="Proteomes" id="UP000809137"/>
    </source>
</evidence>